<proteinExistence type="predicted"/>
<dbReference type="GeneID" id="20640032"/>
<evidence type="ECO:0000256" key="2">
    <source>
        <dbReference type="ARBA" id="ARBA00022840"/>
    </source>
</evidence>
<keyword evidence="1" id="KW-0547">Nucleotide-binding</keyword>
<dbReference type="Gene3D" id="3.90.640.10">
    <property type="entry name" value="Actin, Chain A, domain 4"/>
    <property type="match status" value="1"/>
</dbReference>
<sequence length="379" mass="40945">MATLLLYFCYNINAAPVVDDGAEVIVGRKARAHRTTDPTHTIFNAKRFIGRSFDDVGESEVDSNGVSPYEFTVKPVLDNAHDGVCFALGFPGQQDCVTPVQIGSAVVSHLRSMAHRFVGHDQITKAVIAVPVDFNARQRDATVAAFRVAGLEVSRVLEEPTAAAIAYGLHQDPNVSFMLVFDFGGGTLDVSLLFARNGAISVLDTLGDNHLGGEDVDALLTAWLVREFEAQIGSRITSRGVEGEEKSLDDDATDPPCTLAGVRRAAELLKRRLTDATTASATCVWSEGGSKARVEVKASRAQFEELCGPLLERTMIPVRDVLEANNMETEEIDAVVLVGGSSRIPWVRQRLTTMFQDRAPLSTIDPDLAVAYGAARTLD</sequence>
<organism evidence="3 4">
    <name type="scientific">Phytophthora sojae (strain P6497)</name>
    <name type="common">Soybean stem and root rot agent</name>
    <name type="synonym">Phytophthora megasperma f. sp. glycines</name>
    <dbReference type="NCBI Taxonomy" id="1094619"/>
    <lineage>
        <taxon>Eukaryota</taxon>
        <taxon>Sar</taxon>
        <taxon>Stramenopiles</taxon>
        <taxon>Oomycota</taxon>
        <taxon>Peronosporomycetes</taxon>
        <taxon>Peronosporales</taxon>
        <taxon>Peronosporaceae</taxon>
        <taxon>Phytophthora</taxon>
    </lineage>
</organism>
<keyword evidence="4" id="KW-1185">Reference proteome</keyword>
<dbReference type="Proteomes" id="UP000002640">
    <property type="component" value="Unassembled WGS sequence"/>
</dbReference>
<evidence type="ECO:0000256" key="1">
    <source>
        <dbReference type="ARBA" id="ARBA00022741"/>
    </source>
</evidence>
<dbReference type="SUPFAM" id="SSF53067">
    <property type="entry name" value="Actin-like ATPase domain"/>
    <property type="match status" value="2"/>
</dbReference>
<dbReference type="STRING" id="1094619.G4Z555"/>
<dbReference type="Pfam" id="PF00012">
    <property type="entry name" value="HSP70"/>
    <property type="match status" value="1"/>
</dbReference>
<gene>
    <name evidence="3" type="ORF">PHYSODRAFT_285382</name>
</gene>
<dbReference type="RefSeq" id="XP_009522915.1">
    <property type="nucleotide sequence ID" value="XM_009524620.1"/>
</dbReference>
<dbReference type="InterPro" id="IPR013126">
    <property type="entry name" value="Hsp_70_fam"/>
</dbReference>
<dbReference type="AlphaFoldDB" id="G4Z555"/>
<dbReference type="GO" id="GO:0140662">
    <property type="term" value="F:ATP-dependent protein folding chaperone"/>
    <property type="evidence" value="ECO:0007669"/>
    <property type="project" value="InterPro"/>
</dbReference>
<dbReference type="KEGG" id="psoj:PHYSODRAFT_285382"/>
<dbReference type="GO" id="GO:0005524">
    <property type="term" value="F:ATP binding"/>
    <property type="evidence" value="ECO:0007669"/>
    <property type="project" value="UniProtKB-KW"/>
</dbReference>
<evidence type="ECO:0000313" key="4">
    <source>
        <dbReference type="Proteomes" id="UP000002640"/>
    </source>
</evidence>
<name>G4Z555_PHYSP</name>
<dbReference type="PRINTS" id="PR00301">
    <property type="entry name" value="HEATSHOCK70"/>
</dbReference>
<protein>
    <recommendedName>
        <fullName evidence="5">Heat shock protein 70</fullName>
    </recommendedName>
</protein>
<dbReference type="InterPro" id="IPR018181">
    <property type="entry name" value="Heat_shock_70_CS"/>
</dbReference>
<dbReference type="Gene3D" id="3.30.420.40">
    <property type="match status" value="2"/>
</dbReference>
<keyword evidence="2" id="KW-0067">ATP-binding</keyword>
<dbReference type="PROSITE" id="PS00329">
    <property type="entry name" value="HSP70_2"/>
    <property type="match status" value="1"/>
</dbReference>
<dbReference type="SMR" id="G4Z555"/>
<dbReference type="PANTHER" id="PTHR19375">
    <property type="entry name" value="HEAT SHOCK PROTEIN 70KDA"/>
    <property type="match status" value="1"/>
</dbReference>
<reference evidence="3 4" key="1">
    <citation type="journal article" date="2006" name="Science">
        <title>Phytophthora genome sequences uncover evolutionary origins and mechanisms of pathogenesis.</title>
        <authorList>
            <person name="Tyler B.M."/>
            <person name="Tripathy S."/>
            <person name="Zhang X."/>
            <person name="Dehal P."/>
            <person name="Jiang R.H."/>
            <person name="Aerts A."/>
            <person name="Arredondo F.D."/>
            <person name="Baxter L."/>
            <person name="Bensasson D."/>
            <person name="Beynon J.L."/>
            <person name="Chapman J."/>
            <person name="Damasceno C.M."/>
            <person name="Dorrance A.E."/>
            <person name="Dou D."/>
            <person name="Dickerman A.W."/>
            <person name="Dubchak I.L."/>
            <person name="Garbelotto M."/>
            <person name="Gijzen M."/>
            <person name="Gordon S.G."/>
            <person name="Govers F."/>
            <person name="Grunwald N.J."/>
            <person name="Huang W."/>
            <person name="Ivors K.L."/>
            <person name="Jones R.W."/>
            <person name="Kamoun S."/>
            <person name="Krampis K."/>
            <person name="Lamour K.H."/>
            <person name="Lee M.K."/>
            <person name="McDonald W.H."/>
            <person name="Medina M."/>
            <person name="Meijer H.J."/>
            <person name="Nordberg E.K."/>
            <person name="Maclean D.J."/>
            <person name="Ospina-Giraldo M.D."/>
            <person name="Morris P.F."/>
            <person name="Phuntumart V."/>
            <person name="Putnam N.H."/>
            <person name="Rash S."/>
            <person name="Rose J.K."/>
            <person name="Sakihama Y."/>
            <person name="Salamov A.A."/>
            <person name="Savidor A."/>
            <person name="Scheuring C.F."/>
            <person name="Smith B.M."/>
            <person name="Sobral B.W."/>
            <person name="Terry A."/>
            <person name="Torto-Alalibo T.A."/>
            <person name="Win J."/>
            <person name="Xu Z."/>
            <person name="Zhang H."/>
            <person name="Grigoriev I.V."/>
            <person name="Rokhsar D.S."/>
            <person name="Boore J.L."/>
        </authorList>
    </citation>
    <scope>NUCLEOTIDE SEQUENCE [LARGE SCALE GENOMIC DNA]</scope>
    <source>
        <strain evidence="3 4">P6497</strain>
    </source>
</reference>
<dbReference type="PROSITE" id="PS01036">
    <property type="entry name" value="HSP70_3"/>
    <property type="match status" value="1"/>
</dbReference>
<accession>G4Z555</accession>
<dbReference type="EMBL" id="JH159153">
    <property type="protein sequence ID" value="EGZ20198.1"/>
    <property type="molecule type" value="Genomic_DNA"/>
</dbReference>
<evidence type="ECO:0008006" key="5">
    <source>
        <dbReference type="Google" id="ProtNLM"/>
    </source>
</evidence>
<dbReference type="InterPro" id="IPR043129">
    <property type="entry name" value="ATPase_NBD"/>
</dbReference>
<evidence type="ECO:0000313" key="3">
    <source>
        <dbReference type="EMBL" id="EGZ20198.1"/>
    </source>
</evidence>
<dbReference type="InParanoid" id="G4Z555"/>
<dbReference type="OMA" id="HTIFNAK"/>